<protein>
    <recommendedName>
        <fullName evidence="1">CxC1-like cysteine cluster associated with KDZ transposases domain-containing protein</fullName>
    </recommendedName>
</protein>
<keyword evidence="3" id="KW-1185">Reference proteome</keyword>
<dbReference type="InterPro" id="IPR041320">
    <property type="entry name" value="CxC1"/>
</dbReference>
<dbReference type="PANTHER" id="PTHR33096:SF1">
    <property type="entry name" value="CXC1-LIKE CYSTEINE CLUSTER ASSOCIATED WITH KDZ TRANSPOSASES DOMAIN-CONTAINING PROTEIN"/>
    <property type="match status" value="1"/>
</dbReference>
<evidence type="ECO:0000313" key="2">
    <source>
        <dbReference type="EnsemblMetazoa" id="XP_028518442.1"/>
    </source>
</evidence>
<dbReference type="GeneID" id="110250594"/>
<dbReference type="InterPro" id="IPR040521">
    <property type="entry name" value="KDZ"/>
</dbReference>
<proteinExistence type="predicted"/>
<dbReference type="Proteomes" id="UP000887567">
    <property type="component" value="Unplaced"/>
</dbReference>
<feature type="domain" description="CxC1-like cysteine cluster associated with KDZ transposases" evidence="1">
    <location>
        <begin position="177"/>
        <end position="254"/>
    </location>
</feature>
<name>A0A913YV78_EXADI</name>
<dbReference type="CDD" id="cd19757">
    <property type="entry name" value="Bbox1"/>
    <property type="match status" value="1"/>
</dbReference>
<dbReference type="EnsemblMetazoa" id="XM_028662641.1">
    <property type="protein sequence ID" value="XP_028518442.1"/>
    <property type="gene ID" value="LOC110250594"/>
</dbReference>
<dbReference type="KEGG" id="epa:110250594"/>
<dbReference type="PANTHER" id="PTHR33096">
    <property type="entry name" value="CXC2 DOMAIN-CONTAINING PROTEIN"/>
    <property type="match status" value="1"/>
</dbReference>
<dbReference type="Pfam" id="PF18802">
    <property type="entry name" value="CxC1"/>
    <property type="match status" value="1"/>
</dbReference>
<sequence>MQTFCFSLSFTMRRVIKKSKIKTTVYYPGGRKKKISAPLTVESKGQDTSNVSSLEDQPELFIENVCSSQLQGQSDKPRDYFRTSNRFANWTKVSEDLFKAFVESEVISGQACRVCSNATATIRCVECGPGWYFCRDCATESHRFINQLHVLDLWQDTSFIPLYPDHGVLGYGHDCPTKIKKLFTLIDIYGRHHLKYVEVCSCESNAATLIRLNFWPGSPEKPTIAFHMPLMRLCEKLFLQCQVSLFHFAELLKALLPPLHPTLIVSLYSVLNSGCFEEFRQFSYQCHYMSKQCEDFDNGSICPLCPEDNGTLIESMDACMGLARKKSKGTSQRGQMRHSFLFFSDQSDVDAFVDGYSNEGADIEKDCSRFHAGEVLTALRSKGKNKLFDEKGVFGRVCRHDYPKGFLNLKYGERISYSIYELTKLKSQIAGKNLSLFLMYDIACILDKHIKGTNQGNLLDGVDLAIPIFHCYGHKASCQVKYNPRRKEGLGLTDGEGVERLWAFLRDFSRMTKEMSADKRTDVLTDALLYYGVKLRKKFGFSLKAKLKRAECLLVSTNDKIKELSSSLPVPCQVHHIKEWQSAELASITPKEKVLELNWQEQYVDLLMENKRLRNQLIYANDEDHNNVEEIRKKKQRNEKAVSAIERKNNVKSRWEETQPQFISARKNLQNKRREIFKLKMQRMASERMFLLEMKKKYADGQSIAIKLSKQITKVTEMLKRCLFSYNELGDTLLFEAVKDPSSPCYGQSAGPTMPDSCKQQLIDMLCLKERCLEEIAFVKQEMIQLLSFYFNQINVLSASMCLLSDDNLYNKGMKALFAQKVLSLRLTTSSLIKLWEGLNVVPYCTEAVLSWTTLGNVPPLKNTEDVLDDDEFYSDVTIFDDCGVEEDDYEDADE</sequence>
<dbReference type="OrthoDB" id="5987947at2759"/>
<evidence type="ECO:0000313" key="3">
    <source>
        <dbReference type="Proteomes" id="UP000887567"/>
    </source>
</evidence>
<dbReference type="AlphaFoldDB" id="A0A913YV78"/>
<accession>A0A913YV78</accession>
<dbReference type="OMA" id="DCATESH"/>
<dbReference type="Pfam" id="PF18758">
    <property type="entry name" value="KDZ"/>
    <property type="match status" value="1"/>
</dbReference>
<organism evidence="2 3">
    <name type="scientific">Exaiptasia diaphana</name>
    <name type="common">Tropical sea anemone</name>
    <name type="synonym">Aiptasia pulchella</name>
    <dbReference type="NCBI Taxonomy" id="2652724"/>
    <lineage>
        <taxon>Eukaryota</taxon>
        <taxon>Metazoa</taxon>
        <taxon>Cnidaria</taxon>
        <taxon>Anthozoa</taxon>
        <taxon>Hexacorallia</taxon>
        <taxon>Actiniaria</taxon>
        <taxon>Aiptasiidae</taxon>
        <taxon>Exaiptasia</taxon>
    </lineage>
</organism>
<evidence type="ECO:0000259" key="1">
    <source>
        <dbReference type="Pfam" id="PF18802"/>
    </source>
</evidence>
<dbReference type="RefSeq" id="XP_028518442.1">
    <property type="nucleotide sequence ID" value="XM_028662641.1"/>
</dbReference>
<reference evidence="2" key="1">
    <citation type="submission" date="2022-11" db="UniProtKB">
        <authorList>
            <consortium name="EnsemblMetazoa"/>
        </authorList>
    </citation>
    <scope>IDENTIFICATION</scope>
</reference>